<dbReference type="OrthoDB" id="9791143at2"/>
<protein>
    <submittedName>
        <fullName evidence="5">MarR family transcriptional regulator</fullName>
    </submittedName>
</protein>
<reference evidence="5 6" key="1">
    <citation type="submission" date="2017-07" db="EMBL/GenBank/DDBJ databases">
        <title>Complete genome sequence of Spiroplasma corruscae EC-1 (DSM 19793).</title>
        <authorList>
            <person name="Tsai Y.-M."/>
            <person name="Lo W.-S."/>
            <person name="Kuo C.-H."/>
        </authorList>
    </citation>
    <scope>NUCLEOTIDE SEQUENCE [LARGE SCALE GENOMIC DNA]</scope>
    <source>
        <strain evidence="5 6">EC-1</strain>
    </source>
</reference>
<sequence length="103" mass="11971">MNKCPVERCLKVLKNKWTIFIVRDLLGGEKRFGELKKSINGVTKKVLSESLKHLENHNIVKRWSNNTFPLVVIYSLTPLGLSLKKILDDLAQWYIDNESELNF</sequence>
<dbReference type="PANTHER" id="PTHR33204:SF37">
    <property type="entry name" value="HTH-TYPE TRANSCRIPTIONAL REGULATOR YODB"/>
    <property type="match status" value="1"/>
</dbReference>
<evidence type="ECO:0000259" key="4">
    <source>
        <dbReference type="PROSITE" id="PS51118"/>
    </source>
</evidence>
<dbReference type="EMBL" id="CP022535">
    <property type="protein sequence ID" value="ASP28761.1"/>
    <property type="molecule type" value="Genomic_DNA"/>
</dbReference>
<dbReference type="KEGG" id="scou:SCORR_v1c09890"/>
<dbReference type="PANTHER" id="PTHR33204">
    <property type="entry name" value="TRANSCRIPTIONAL REGULATOR, MARR FAMILY"/>
    <property type="match status" value="1"/>
</dbReference>
<keyword evidence="3" id="KW-0804">Transcription</keyword>
<organism evidence="5 6">
    <name type="scientific">Spiroplasma corruscae</name>
    <dbReference type="NCBI Taxonomy" id="216934"/>
    <lineage>
        <taxon>Bacteria</taxon>
        <taxon>Bacillati</taxon>
        <taxon>Mycoplasmatota</taxon>
        <taxon>Mollicutes</taxon>
        <taxon>Entomoplasmatales</taxon>
        <taxon>Spiroplasmataceae</taxon>
        <taxon>Spiroplasma</taxon>
    </lineage>
</organism>
<proteinExistence type="predicted"/>
<evidence type="ECO:0000256" key="3">
    <source>
        <dbReference type="ARBA" id="ARBA00023163"/>
    </source>
</evidence>
<gene>
    <name evidence="5" type="ORF">SCORR_v1c09890</name>
</gene>
<keyword evidence="6" id="KW-1185">Reference proteome</keyword>
<dbReference type="GO" id="GO:0003677">
    <property type="term" value="F:DNA binding"/>
    <property type="evidence" value="ECO:0007669"/>
    <property type="project" value="UniProtKB-KW"/>
</dbReference>
<dbReference type="Gene3D" id="1.10.10.10">
    <property type="entry name" value="Winged helix-like DNA-binding domain superfamily/Winged helix DNA-binding domain"/>
    <property type="match status" value="1"/>
</dbReference>
<dbReference type="Proteomes" id="UP000203229">
    <property type="component" value="Chromosome"/>
</dbReference>
<evidence type="ECO:0000313" key="6">
    <source>
        <dbReference type="Proteomes" id="UP000203229"/>
    </source>
</evidence>
<dbReference type="AlphaFoldDB" id="A0A222EQU4"/>
<evidence type="ECO:0000256" key="1">
    <source>
        <dbReference type="ARBA" id="ARBA00023015"/>
    </source>
</evidence>
<evidence type="ECO:0000313" key="5">
    <source>
        <dbReference type="EMBL" id="ASP28761.1"/>
    </source>
</evidence>
<evidence type="ECO:0000256" key="2">
    <source>
        <dbReference type="ARBA" id="ARBA00023125"/>
    </source>
</evidence>
<dbReference type="PROSITE" id="PS51118">
    <property type="entry name" value="HTH_HXLR"/>
    <property type="match status" value="1"/>
</dbReference>
<dbReference type="InterPro" id="IPR036390">
    <property type="entry name" value="WH_DNA-bd_sf"/>
</dbReference>
<feature type="domain" description="HTH hxlR-type" evidence="4">
    <location>
        <begin position="4"/>
        <end position="102"/>
    </location>
</feature>
<dbReference type="InterPro" id="IPR036388">
    <property type="entry name" value="WH-like_DNA-bd_sf"/>
</dbReference>
<dbReference type="Pfam" id="PF01638">
    <property type="entry name" value="HxlR"/>
    <property type="match status" value="1"/>
</dbReference>
<keyword evidence="2" id="KW-0238">DNA-binding</keyword>
<accession>A0A222EQU4</accession>
<dbReference type="SUPFAM" id="SSF46785">
    <property type="entry name" value="Winged helix' DNA-binding domain"/>
    <property type="match status" value="1"/>
</dbReference>
<name>A0A222EQU4_9MOLU</name>
<dbReference type="InterPro" id="IPR002577">
    <property type="entry name" value="HTH_HxlR"/>
</dbReference>
<keyword evidence="1" id="KW-0805">Transcription regulation</keyword>
<dbReference type="RefSeq" id="WP_094049811.1">
    <property type="nucleotide sequence ID" value="NZ_CP022535.1"/>
</dbReference>